<dbReference type="PANTHER" id="PTHR33602:SF1">
    <property type="entry name" value="REGULATORY PROTEIN RECX FAMILY PROTEIN"/>
    <property type="match status" value="1"/>
</dbReference>
<evidence type="ECO:0000256" key="2">
    <source>
        <dbReference type="ARBA" id="ARBA00009695"/>
    </source>
</evidence>
<evidence type="ECO:0000313" key="9">
    <source>
        <dbReference type="EMBL" id="OOC11512.1"/>
    </source>
</evidence>
<dbReference type="HAMAP" id="MF_01114">
    <property type="entry name" value="RecX"/>
    <property type="match status" value="1"/>
</dbReference>
<comment type="function">
    <text evidence="5">Modulates RecA activity.</text>
</comment>
<protein>
    <recommendedName>
        <fullName evidence="3 5">Regulatory protein RecX</fullName>
    </recommendedName>
</protein>
<dbReference type="STRING" id="252474.B1A74_00675"/>
<feature type="domain" description="RecX first three-helical" evidence="8">
    <location>
        <begin position="20"/>
        <end position="58"/>
    </location>
</feature>
<dbReference type="GO" id="GO:0005737">
    <property type="term" value="C:cytoplasm"/>
    <property type="evidence" value="ECO:0007669"/>
    <property type="project" value="UniProtKB-SubCell"/>
</dbReference>
<dbReference type="OrthoDB" id="7066780at2"/>
<sequence>MPKARRKGGAPVDPADPEAALEAGLKLLVRREHAAQELARKLAERGFERDAVDAALERARELDYLNETRYAESMARHRVGQGYGEQRIRAELAHNGIDGDTVSLAIEALEVDWVEQARGQLERHFRHPPAAREDEARMLRHLAGRGFPGDVAHRALAAWKDETP</sequence>
<dbReference type="RefSeq" id="WP_018945699.1">
    <property type="nucleotide sequence ID" value="NZ_MUZR01000002.1"/>
</dbReference>
<comment type="caution">
    <text evidence="9">The sequence shown here is derived from an EMBL/GenBank/DDBJ whole genome shotgun (WGS) entry which is preliminary data.</text>
</comment>
<feature type="domain" description="RecX second three-helical" evidence="6">
    <location>
        <begin position="66"/>
        <end position="105"/>
    </location>
</feature>
<dbReference type="InterPro" id="IPR053925">
    <property type="entry name" value="RecX_HTH_3rd"/>
</dbReference>
<dbReference type="Pfam" id="PF02631">
    <property type="entry name" value="RecX_HTH2"/>
    <property type="match status" value="1"/>
</dbReference>
<dbReference type="Pfam" id="PF21982">
    <property type="entry name" value="RecX_HTH1"/>
    <property type="match status" value="1"/>
</dbReference>
<comment type="similarity">
    <text evidence="2 5">Belongs to the RecX family.</text>
</comment>
<evidence type="ECO:0000256" key="5">
    <source>
        <dbReference type="HAMAP-Rule" id="MF_01114"/>
    </source>
</evidence>
<accession>A0A1V3A2G5</accession>
<comment type="subcellular location">
    <subcellularLocation>
        <location evidence="1 5">Cytoplasm</location>
    </subcellularLocation>
</comment>
<dbReference type="Proteomes" id="UP000189177">
    <property type="component" value="Unassembled WGS sequence"/>
</dbReference>
<evidence type="ECO:0000256" key="4">
    <source>
        <dbReference type="ARBA" id="ARBA00022490"/>
    </source>
</evidence>
<evidence type="ECO:0000259" key="6">
    <source>
        <dbReference type="Pfam" id="PF02631"/>
    </source>
</evidence>
<organism evidence="9 10">
    <name type="scientific">Thioalkalivibrio halophilus</name>
    <dbReference type="NCBI Taxonomy" id="252474"/>
    <lineage>
        <taxon>Bacteria</taxon>
        <taxon>Pseudomonadati</taxon>
        <taxon>Pseudomonadota</taxon>
        <taxon>Gammaproteobacteria</taxon>
        <taxon>Chromatiales</taxon>
        <taxon>Ectothiorhodospiraceae</taxon>
        <taxon>Thioalkalivibrio</taxon>
    </lineage>
</organism>
<dbReference type="Gene3D" id="1.10.10.10">
    <property type="entry name" value="Winged helix-like DNA-binding domain superfamily/Winged helix DNA-binding domain"/>
    <property type="match status" value="3"/>
</dbReference>
<dbReference type="AlphaFoldDB" id="A0A1V3A2G5"/>
<dbReference type="GO" id="GO:0006282">
    <property type="term" value="P:regulation of DNA repair"/>
    <property type="evidence" value="ECO:0007669"/>
    <property type="project" value="UniProtKB-UniRule"/>
</dbReference>
<dbReference type="Pfam" id="PF21981">
    <property type="entry name" value="RecX_HTH3"/>
    <property type="match status" value="1"/>
</dbReference>
<dbReference type="InterPro" id="IPR036388">
    <property type="entry name" value="WH-like_DNA-bd_sf"/>
</dbReference>
<evidence type="ECO:0000259" key="8">
    <source>
        <dbReference type="Pfam" id="PF21982"/>
    </source>
</evidence>
<feature type="domain" description="RecX third three-helical" evidence="7">
    <location>
        <begin position="111"/>
        <end position="156"/>
    </location>
</feature>
<gene>
    <name evidence="5" type="primary">recX</name>
    <name evidence="9" type="ORF">B1A74_00675</name>
</gene>
<evidence type="ECO:0000259" key="7">
    <source>
        <dbReference type="Pfam" id="PF21981"/>
    </source>
</evidence>
<dbReference type="PANTHER" id="PTHR33602">
    <property type="entry name" value="REGULATORY PROTEIN RECX FAMILY PROTEIN"/>
    <property type="match status" value="1"/>
</dbReference>
<proteinExistence type="inferred from homology"/>
<evidence type="ECO:0000256" key="3">
    <source>
        <dbReference type="ARBA" id="ARBA00018111"/>
    </source>
</evidence>
<dbReference type="InterPro" id="IPR053924">
    <property type="entry name" value="RecX_HTH_2nd"/>
</dbReference>
<reference evidence="9 10" key="1">
    <citation type="submission" date="2017-02" db="EMBL/GenBank/DDBJ databases">
        <title>Genomic diversity within the haloalkaliphilic genus Thioalkalivibrio.</title>
        <authorList>
            <person name="Ahn A.-C."/>
            <person name="Meier-Kolthoff J."/>
            <person name="Overmars L."/>
            <person name="Richter M."/>
            <person name="Woyke T."/>
            <person name="Sorokin D.Y."/>
            <person name="Muyzer G."/>
        </authorList>
    </citation>
    <scope>NUCLEOTIDE SEQUENCE [LARGE SCALE GENOMIC DNA]</scope>
    <source>
        <strain evidence="9 10">HL17</strain>
    </source>
</reference>
<dbReference type="InterPro" id="IPR003783">
    <property type="entry name" value="Regulatory_RecX"/>
</dbReference>
<keyword evidence="4 5" id="KW-0963">Cytoplasm</keyword>
<evidence type="ECO:0000313" key="10">
    <source>
        <dbReference type="Proteomes" id="UP000189177"/>
    </source>
</evidence>
<dbReference type="EMBL" id="MUZR01000002">
    <property type="protein sequence ID" value="OOC11512.1"/>
    <property type="molecule type" value="Genomic_DNA"/>
</dbReference>
<evidence type="ECO:0000256" key="1">
    <source>
        <dbReference type="ARBA" id="ARBA00004496"/>
    </source>
</evidence>
<dbReference type="InterPro" id="IPR053926">
    <property type="entry name" value="RecX_HTH_1st"/>
</dbReference>
<keyword evidence="10" id="KW-1185">Reference proteome</keyword>
<name>A0A1V3A2G5_9GAMM</name>